<dbReference type="InterPro" id="IPR011043">
    <property type="entry name" value="Gal_Oxase/kelch_b-propeller"/>
</dbReference>
<sequence>YSSPVSVNAMNLHWKKVPLNNFAPERRANPQFTALSDSRRLFIDSGYAMHLINHIIIFDYDNIWQKLPDFSGGKTKLYRADICAVAVPSDTGDTVVVFGDEVVKATPAVIGNKTAIYHTSSQTWAYLSPQINVPLNQISYEHSTTLHSSSAPGSQHIIMYDGHSDLEADVSNIHQLDYYSSGAINTSTTLGQPSPLASSIPLPGVNPLSVGAKAGIDVGSIMAEIANTECISNQYDRGFSTDVKRVNYSQRARYLASIERSGYPRSERSVTAA</sequence>
<dbReference type="Proteomes" id="UP000252139">
    <property type="component" value="Unassembled WGS sequence"/>
</dbReference>
<dbReference type="InterPro" id="IPR015915">
    <property type="entry name" value="Kelch-typ_b-propeller"/>
</dbReference>
<name>A0A367JPN1_RHIAZ</name>
<proteinExistence type="predicted"/>
<feature type="non-terminal residue" evidence="1">
    <location>
        <position position="1"/>
    </location>
</feature>
<dbReference type="Gene3D" id="2.120.10.80">
    <property type="entry name" value="Kelch-type beta propeller"/>
    <property type="match status" value="1"/>
</dbReference>
<evidence type="ECO:0000313" key="2">
    <source>
        <dbReference type="Proteomes" id="UP000252139"/>
    </source>
</evidence>
<gene>
    <name evidence="1" type="ORF">CU097_002825</name>
</gene>
<protein>
    <submittedName>
        <fullName evidence="1">Uncharacterized protein</fullName>
    </submittedName>
</protein>
<comment type="caution">
    <text evidence="1">The sequence shown here is derived from an EMBL/GenBank/DDBJ whole genome shotgun (WGS) entry which is preliminary data.</text>
</comment>
<dbReference type="SUPFAM" id="SSF50965">
    <property type="entry name" value="Galactose oxidase, central domain"/>
    <property type="match status" value="1"/>
</dbReference>
<accession>A0A367JPN1</accession>
<reference evidence="1 2" key="1">
    <citation type="journal article" date="2018" name="G3 (Bethesda)">
        <title>Phylogenetic and Phylogenomic Definition of Rhizopus Species.</title>
        <authorList>
            <person name="Gryganskyi A.P."/>
            <person name="Golan J."/>
            <person name="Dolatabadi S."/>
            <person name="Mondo S."/>
            <person name="Robb S."/>
            <person name="Idnurm A."/>
            <person name="Muszewska A."/>
            <person name="Steczkiewicz K."/>
            <person name="Masonjones S."/>
            <person name="Liao H.L."/>
            <person name="Gajdeczka M.T."/>
            <person name="Anike F."/>
            <person name="Vuek A."/>
            <person name="Anishchenko I.M."/>
            <person name="Voigt K."/>
            <person name="de Hoog G.S."/>
            <person name="Smith M.E."/>
            <person name="Heitman J."/>
            <person name="Vilgalys R."/>
            <person name="Stajich J.E."/>
        </authorList>
    </citation>
    <scope>NUCLEOTIDE SEQUENCE [LARGE SCALE GENOMIC DNA]</scope>
    <source>
        <strain evidence="1 2">CBS 357.93</strain>
    </source>
</reference>
<organism evidence="1 2">
    <name type="scientific">Rhizopus azygosporus</name>
    <name type="common">Rhizopus microsporus var. azygosporus</name>
    <dbReference type="NCBI Taxonomy" id="86630"/>
    <lineage>
        <taxon>Eukaryota</taxon>
        <taxon>Fungi</taxon>
        <taxon>Fungi incertae sedis</taxon>
        <taxon>Mucoromycota</taxon>
        <taxon>Mucoromycotina</taxon>
        <taxon>Mucoromycetes</taxon>
        <taxon>Mucorales</taxon>
        <taxon>Mucorineae</taxon>
        <taxon>Rhizopodaceae</taxon>
        <taxon>Rhizopus</taxon>
    </lineage>
</organism>
<dbReference type="AlphaFoldDB" id="A0A367JPN1"/>
<dbReference type="EMBL" id="PJQL01000904">
    <property type="protein sequence ID" value="RCH91903.1"/>
    <property type="molecule type" value="Genomic_DNA"/>
</dbReference>
<keyword evidence="2" id="KW-1185">Reference proteome</keyword>
<evidence type="ECO:0000313" key="1">
    <source>
        <dbReference type="EMBL" id="RCH91903.1"/>
    </source>
</evidence>